<reference evidence="1 2" key="1">
    <citation type="submission" date="2024-10" db="EMBL/GenBank/DDBJ databases">
        <title>The Natural Products Discovery Center: Release of the First 8490 Sequenced Strains for Exploring Actinobacteria Biosynthetic Diversity.</title>
        <authorList>
            <person name="Kalkreuter E."/>
            <person name="Kautsar S.A."/>
            <person name="Yang D."/>
            <person name="Bader C.D."/>
            <person name="Teijaro C.N."/>
            <person name="Fluegel L."/>
            <person name="Davis C.M."/>
            <person name="Simpson J.R."/>
            <person name="Lauterbach L."/>
            <person name="Steele A.D."/>
            <person name="Gui C."/>
            <person name="Meng S."/>
            <person name="Li G."/>
            <person name="Viehrig K."/>
            <person name="Ye F."/>
            <person name="Su P."/>
            <person name="Kiefer A.F."/>
            <person name="Nichols A."/>
            <person name="Cepeda A.J."/>
            <person name="Yan W."/>
            <person name="Fan B."/>
            <person name="Jiang Y."/>
            <person name="Adhikari A."/>
            <person name="Zheng C.-J."/>
            <person name="Schuster L."/>
            <person name="Cowan T.M."/>
            <person name="Smanski M.J."/>
            <person name="Chevrette M.G."/>
            <person name="De Carvalho L.P.S."/>
            <person name="Shen B."/>
        </authorList>
    </citation>
    <scope>NUCLEOTIDE SEQUENCE [LARGE SCALE GENOMIC DNA]</scope>
    <source>
        <strain evidence="1 2">NPDC001867</strain>
    </source>
</reference>
<organism evidence="1 2">
    <name type="scientific">Nocardia elegans</name>
    <dbReference type="NCBI Taxonomy" id="300029"/>
    <lineage>
        <taxon>Bacteria</taxon>
        <taxon>Bacillati</taxon>
        <taxon>Actinomycetota</taxon>
        <taxon>Actinomycetes</taxon>
        <taxon>Mycobacteriales</taxon>
        <taxon>Nocardiaceae</taxon>
        <taxon>Nocardia</taxon>
    </lineage>
</organism>
<dbReference type="EMBL" id="JBIATK010000010">
    <property type="protein sequence ID" value="MFF4026297.1"/>
    <property type="molecule type" value="Genomic_DNA"/>
</dbReference>
<keyword evidence="2" id="KW-1185">Reference proteome</keyword>
<name>A0ABW6TJI7_9NOCA</name>
<accession>A0ABW6TJI7</accession>
<dbReference type="RefSeq" id="WP_387131422.1">
    <property type="nucleotide sequence ID" value="NZ_JBIATK010000010.1"/>
</dbReference>
<dbReference type="Proteomes" id="UP001602089">
    <property type="component" value="Unassembled WGS sequence"/>
</dbReference>
<evidence type="ECO:0000313" key="2">
    <source>
        <dbReference type="Proteomes" id="UP001602089"/>
    </source>
</evidence>
<gene>
    <name evidence="1" type="ORF">ACFYY5_25950</name>
</gene>
<proteinExistence type="predicted"/>
<protein>
    <submittedName>
        <fullName evidence="1">Uncharacterized protein</fullName>
    </submittedName>
</protein>
<sequence length="81" mass="8915">MNETESSERHGLDLLPFYVKLTDQRWPHDNPCSSKTPGKVVRGTVGLEVDVDRASHHAASGTAVPELAKRHLRLLSDSSPL</sequence>
<evidence type="ECO:0000313" key="1">
    <source>
        <dbReference type="EMBL" id="MFF4026297.1"/>
    </source>
</evidence>
<comment type="caution">
    <text evidence="1">The sequence shown here is derived from an EMBL/GenBank/DDBJ whole genome shotgun (WGS) entry which is preliminary data.</text>
</comment>